<dbReference type="AlphaFoldDB" id="A0A495SEE9"/>
<accession>A0A495SEE9</accession>
<protein>
    <recommendedName>
        <fullName evidence="5">Lysozyme</fullName>
    </recommendedName>
</protein>
<dbReference type="GO" id="GO:0031640">
    <property type="term" value="P:killing of cells of another organism"/>
    <property type="evidence" value="ECO:0007669"/>
    <property type="project" value="UniProtKB-KW"/>
</dbReference>
<evidence type="ECO:0000256" key="2">
    <source>
        <dbReference type="ARBA" id="ARBA00022638"/>
    </source>
</evidence>
<dbReference type="RefSeq" id="WP_121461949.1">
    <property type="nucleotide sequence ID" value="NZ_RBXB01000002.1"/>
</dbReference>
<keyword evidence="2" id="KW-0081">Bacteriolytic enzyme</keyword>
<dbReference type="Proteomes" id="UP000272428">
    <property type="component" value="Unassembled WGS sequence"/>
</dbReference>
<evidence type="ECO:0000313" key="4">
    <source>
        <dbReference type="Proteomes" id="UP000272428"/>
    </source>
</evidence>
<dbReference type="OrthoDB" id="5290932at2"/>
<organism evidence="3 4">
    <name type="scientific">Chryseobacterium defluvii</name>
    <dbReference type="NCBI Taxonomy" id="160396"/>
    <lineage>
        <taxon>Bacteria</taxon>
        <taxon>Pseudomonadati</taxon>
        <taxon>Bacteroidota</taxon>
        <taxon>Flavobacteriia</taxon>
        <taxon>Flavobacteriales</taxon>
        <taxon>Weeksellaceae</taxon>
        <taxon>Chryseobacterium group</taxon>
        <taxon>Chryseobacterium</taxon>
    </lineage>
</organism>
<dbReference type="InterPro" id="IPR023347">
    <property type="entry name" value="Lysozyme_dom_sf"/>
</dbReference>
<sequence length="227" mass="25392">MLITLLTGLGTLFGLSKLSLKSSFSSSFVTAESFKVSDSLVEFMKYIEGFKATAYKYKSDPVTVGSGLTIFSNGTKPILGKTYSVEFLNNEKKIMLQKKTQLAIKNIFPHLLRPVTQQEADVFVDLYYQGLVESRRKGLISAFNASKQAFCNWLLSEQGIGPNFFIGGDTKFLLGTIKRRYWQANYAYGTVKTFKECDAFISPYSKLSGSGVVQYYRSGKLKIPSFL</sequence>
<gene>
    <name evidence="3" type="ORF">BCF58_2377</name>
</gene>
<dbReference type="SUPFAM" id="SSF53955">
    <property type="entry name" value="Lysozyme-like"/>
    <property type="match status" value="1"/>
</dbReference>
<dbReference type="InterPro" id="IPR023346">
    <property type="entry name" value="Lysozyme-like_dom_sf"/>
</dbReference>
<dbReference type="GO" id="GO:0003796">
    <property type="term" value="F:lysozyme activity"/>
    <property type="evidence" value="ECO:0007669"/>
    <property type="project" value="InterPro"/>
</dbReference>
<evidence type="ECO:0000313" key="3">
    <source>
        <dbReference type="EMBL" id="RKS98236.1"/>
    </source>
</evidence>
<proteinExistence type="predicted"/>
<comment type="caution">
    <text evidence="3">The sequence shown here is derived from an EMBL/GenBank/DDBJ whole genome shotgun (WGS) entry which is preliminary data.</text>
</comment>
<dbReference type="GO" id="GO:0042742">
    <property type="term" value="P:defense response to bacterium"/>
    <property type="evidence" value="ECO:0007669"/>
    <property type="project" value="UniProtKB-KW"/>
</dbReference>
<keyword evidence="1" id="KW-0929">Antimicrobial</keyword>
<keyword evidence="4" id="KW-1185">Reference proteome</keyword>
<name>A0A495SEE9_9FLAO</name>
<evidence type="ECO:0008006" key="5">
    <source>
        <dbReference type="Google" id="ProtNLM"/>
    </source>
</evidence>
<reference evidence="3 4" key="1">
    <citation type="submission" date="2018-10" db="EMBL/GenBank/DDBJ databases">
        <title>Genomic Encyclopedia of Archaeal and Bacterial Type Strains, Phase II (KMG-II): from individual species to whole genera.</title>
        <authorList>
            <person name="Goeker M."/>
        </authorList>
    </citation>
    <scope>NUCLEOTIDE SEQUENCE [LARGE SCALE GENOMIC DNA]</scope>
    <source>
        <strain evidence="3 4">DSM 14219</strain>
    </source>
</reference>
<evidence type="ECO:0000256" key="1">
    <source>
        <dbReference type="ARBA" id="ARBA00022529"/>
    </source>
</evidence>
<dbReference type="Gene3D" id="1.10.530.40">
    <property type="match status" value="1"/>
</dbReference>
<dbReference type="EMBL" id="RBXB01000002">
    <property type="protein sequence ID" value="RKS98236.1"/>
    <property type="molecule type" value="Genomic_DNA"/>
</dbReference>